<dbReference type="InterPro" id="IPR027417">
    <property type="entry name" value="P-loop_NTPase"/>
</dbReference>
<organism evidence="1 2">
    <name type="scientific">Aphanothece sacrum FPU1</name>
    <dbReference type="NCBI Taxonomy" id="1920663"/>
    <lineage>
        <taxon>Bacteria</taxon>
        <taxon>Bacillati</taxon>
        <taxon>Cyanobacteriota</taxon>
        <taxon>Cyanophyceae</taxon>
        <taxon>Oscillatoriophycideae</taxon>
        <taxon>Chroococcales</taxon>
        <taxon>Aphanothecaceae</taxon>
        <taxon>Aphanothece</taxon>
    </lineage>
</organism>
<evidence type="ECO:0000313" key="2">
    <source>
        <dbReference type="Proteomes" id="UP000287247"/>
    </source>
</evidence>
<dbReference type="EMBL" id="BDQK01000013">
    <property type="protein sequence ID" value="GBF81487.1"/>
    <property type="molecule type" value="Genomic_DNA"/>
</dbReference>
<dbReference type="Gene3D" id="3.40.50.300">
    <property type="entry name" value="P-loop containing nucleotide triphosphate hydrolases"/>
    <property type="match status" value="1"/>
</dbReference>
<dbReference type="RefSeq" id="WP_124977124.1">
    <property type="nucleotide sequence ID" value="NZ_BDQK01000013.1"/>
</dbReference>
<name>A0A401IJM8_APHSA</name>
<comment type="caution">
    <text evidence="1">The sequence shown here is derived from an EMBL/GenBank/DDBJ whole genome shotgun (WGS) entry which is preliminary data.</text>
</comment>
<proteinExistence type="predicted"/>
<gene>
    <name evidence="1" type="ORF">AsFPU1_2901</name>
</gene>
<accession>A0A401IJM8</accession>
<sequence>MSRTSQITQIINKRQPLTKNIEKTEVNLNRIAYRLSHLEEHRQSLLNKVDEPNIIGRLKEIDFSKIQQDIASELQALNKLKRRFSRDTLNIGVIGRARQGKSRLLQSLTGLSKAEIPDGSGQHCTGVRSTIHHNPNMSIYGEVFFYTERSFIDEVISPYYEELKLGIKPINIDNFASQELPSLPNDTKGAEVNAKYEHLRQYYKQVDQYRSLLKSPSPRQITKEEIREYVAQDNEKGERIYFNYLAVREVKITCNFPKDDVGKIALVDMPGLGDTGIGDEKRMVKTIGEDIDVVLFVRMPKAFGDFWGDVDVQLYDTAYSALNDLPVELWSFMVLNKLNDENNLTQCESLKGDITNKYIKVVDCVIANCADSQEANNQVLDPILNYLTNNITDLDRQYASACQDRLKQLQTSVIAELEKSQNALGKGNSSTDMSEFLLLFDKFWDDLTNGLENLLTQLSQQINDQDQDFKKSVNKALKTCEEDTKIPSSLEEIETRRNNKGSYNSAYSDYLNEIRAHLSQHFLSLDNGLKQSLDRVKSQVVDVLINKVNLGGITEAQGVNFLSAIAKRLTDEDQLRFGFNILSEFELSYRGTIQHRIRQCLNGLTPDKTNLNLSKQSPNAKEIMSNLKVLHQEAVFQCETALEDFLCEPSQAGFAIVEEFLDRVLRAENVKREWQNFLYKERAYIWPKEFELLGERSRLRQEWLEAVQEATKANQQDFIQFIN</sequence>
<dbReference type="AlphaFoldDB" id="A0A401IJM8"/>
<dbReference type="OrthoDB" id="530015at2"/>
<keyword evidence="2" id="KW-1185">Reference proteome</keyword>
<dbReference type="Proteomes" id="UP000287247">
    <property type="component" value="Unassembled WGS sequence"/>
</dbReference>
<evidence type="ECO:0000313" key="1">
    <source>
        <dbReference type="EMBL" id="GBF81487.1"/>
    </source>
</evidence>
<protein>
    <submittedName>
        <fullName evidence="1">Dynamin family protein</fullName>
    </submittedName>
</protein>
<dbReference type="SUPFAM" id="SSF52540">
    <property type="entry name" value="P-loop containing nucleoside triphosphate hydrolases"/>
    <property type="match status" value="1"/>
</dbReference>
<reference evidence="2" key="1">
    <citation type="submission" date="2017-05" db="EMBL/GenBank/DDBJ databases">
        <title>Physiological properties and genetic analysis related to exopolysaccharide production of fresh-water unicellular cyanobacterium Aphanothece sacrum, Suizenji Nori, that has been cultured as a food source in Japan.</title>
        <authorList>
            <person name="Kanesaki Y."/>
            <person name="Yoshikawa S."/>
            <person name="Ohki K."/>
        </authorList>
    </citation>
    <scope>NUCLEOTIDE SEQUENCE [LARGE SCALE GENOMIC DNA]</scope>
    <source>
        <strain evidence="2">FPU1</strain>
    </source>
</reference>